<gene>
    <name evidence="2" type="ORF">LTR91_020925</name>
</gene>
<accession>A0AAN6K0L6</accession>
<proteinExistence type="predicted"/>
<comment type="caution">
    <text evidence="2">The sequence shown here is derived from an EMBL/GenBank/DDBJ whole genome shotgun (WGS) entry which is preliminary data.</text>
</comment>
<evidence type="ECO:0000313" key="3">
    <source>
        <dbReference type="Proteomes" id="UP001175353"/>
    </source>
</evidence>
<keyword evidence="3" id="KW-1185">Reference proteome</keyword>
<dbReference type="Proteomes" id="UP001175353">
    <property type="component" value="Unassembled WGS sequence"/>
</dbReference>
<feature type="region of interest" description="Disordered" evidence="1">
    <location>
        <begin position="1"/>
        <end position="22"/>
    </location>
</feature>
<dbReference type="EMBL" id="JAUJLE010000357">
    <property type="protein sequence ID" value="KAK0959274.1"/>
    <property type="molecule type" value="Genomic_DNA"/>
</dbReference>
<feature type="region of interest" description="Disordered" evidence="1">
    <location>
        <begin position="263"/>
        <end position="303"/>
    </location>
</feature>
<dbReference type="AlphaFoldDB" id="A0AAN6K0L6"/>
<evidence type="ECO:0000313" key="2">
    <source>
        <dbReference type="EMBL" id="KAK0959274.1"/>
    </source>
</evidence>
<sequence>MVSNLENDSDRLHAPYEATTSKDGSRDRYINVAVLMIHWIGSLDEGLEAHTEVTPLANIFRDDCGYVTEIVQLDNKGTPPQLQLSKIVADFVREHDGPCRTHLLIVYYTGHGYVWRARPNELIVSGTARAGTSWTEGAFAPNANWTHAEVPLNNASADTLVVLDCCCASNVMEGRLPSTGARSYELMAATGKNMLAIQPGPRSYTHALINALSALLQEGCDFSTTDLAQAICELRDDEVKSRLYNRLGGTARHIRFAPLERRSLSTSSEAERTDGSLDVRIDSRDQDSLRDGEAKRLASEACK</sequence>
<name>A0AAN6K0L6_9PEZI</name>
<reference evidence="2" key="1">
    <citation type="submission" date="2023-06" db="EMBL/GenBank/DDBJ databases">
        <title>Black Yeasts Isolated from many extreme environments.</title>
        <authorList>
            <person name="Coleine C."/>
            <person name="Stajich J.E."/>
            <person name="Selbmann L."/>
        </authorList>
    </citation>
    <scope>NUCLEOTIDE SEQUENCE</scope>
    <source>
        <strain evidence="2">CCFEE 5200</strain>
    </source>
</reference>
<evidence type="ECO:0000256" key="1">
    <source>
        <dbReference type="SAM" id="MobiDB-lite"/>
    </source>
</evidence>
<organism evidence="2 3">
    <name type="scientific">Friedmanniomyces endolithicus</name>
    <dbReference type="NCBI Taxonomy" id="329885"/>
    <lineage>
        <taxon>Eukaryota</taxon>
        <taxon>Fungi</taxon>
        <taxon>Dikarya</taxon>
        <taxon>Ascomycota</taxon>
        <taxon>Pezizomycotina</taxon>
        <taxon>Dothideomycetes</taxon>
        <taxon>Dothideomycetidae</taxon>
        <taxon>Mycosphaerellales</taxon>
        <taxon>Teratosphaeriaceae</taxon>
        <taxon>Friedmanniomyces</taxon>
    </lineage>
</organism>
<protein>
    <submittedName>
        <fullName evidence="2">Uncharacterized protein</fullName>
    </submittedName>
</protein>